<evidence type="ECO:0000259" key="1">
    <source>
        <dbReference type="PROSITE" id="PS51462"/>
    </source>
</evidence>
<protein>
    <submittedName>
        <fullName evidence="2">NUDIX domain-containing protein</fullName>
    </submittedName>
</protein>
<comment type="caution">
    <text evidence="2">The sequence shown here is derived from an EMBL/GenBank/DDBJ whole genome shotgun (WGS) entry which is preliminary data.</text>
</comment>
<dbReference type="InterPro" id="IPR000086">
    <property type="entry name" value="NUDIX_hydrolase_dom"/>
</dbReference>
<dbReference type="RefSeq" id="WP_136734328.1">
    <property type="nucleotide sequence ID" value="NZ_SWDB01000003.1"/>
</dbReference>
<dbReference type="SUPFAM" id="SSF55811">
    <property type="entry name" value="Nudix"/>
    <property type="match status" value="1"/>
</dbReference>
<dbReference type="PANTHER" id="PTHR43736">
    <property type="entry name" value="ADP-RIBOSE PYROPHOSPHATASE"/>
    <property type="match status" value="1"/>
</dbReference>
<organism evidence="2 3">
    <name type="scientific">Thalassotalea mangrovi</name>
    <dbReference type="NCBI Taxonomy" id="2572245"/>
    <lineage>
        <taxon>Bacteria</taxon>
        <taxon>Pseudomonadati</taxon>
        <taxon>Pseudomonadota</taxon>
        <taxon>Gammaproteobacteria</taxon>
        <taxon>Alteromonadales</taxon>
        <taxon>Colwelliaceae</taxon>
        <taxon>Thalassotalea</taxon>
    </lineage>
</organism>
<accession>A0A4U1B9Q5</accession>
<dbReference type="OrthoDB" id="7066556at2"/>
<name>A0A4U1B9Q5_9GAMM</name>
<keyword evidence="3" id="KW-1185">Reference proteome</keyword>
<dbReference type="EMBL" id="SWDB01000003">
    <property type="protein sequence ID" value="TKB47517.1"/>
    <property type="molecule type" value="Genomic_DNA"/>
</dbReference>
<sequence length="159" mass="18437">MTSESKKSTLRETIGLPTIASAGGLVYNDSHHILLMFKRGKWDMPKGRIEENQDVALTALREVNEETGLVIDKLHITGKLVSTWHTTRHGNTKYLKKTHWFLMKYSGDDDETAPQVEEGIIECRWVHLSDLPEYRELLTARVNYVVDFWHQNLAYEPRK</sequence>
<dbReference type="GO" id="GO:0003824">
    <property type="term" value="F:catalytic activity"/>
    <property type="evidence" value="ECO:0007669"/>
    <property type="project" value="UniProtKB-ARBA"/>
</dbReference>
<dbReference type="AlphaFoldDB" id="A0A4U1B9Q5"/>
<reference evidence="2 3" key="1">
    <citation type="submission" date="2019-04" db="EMBL/GenBank/DDBJ databases">
        <title>Thalassotalea guangxiensis sp. nov., isolated from sediment of the coastal wetland.</title>
        <authorList>
            <person name="Zheng S."/>
            <person name="Zhang D."/>
        </authorList>
    </citation>
    <scope>NUCLEOTIDE SEQUENCE [LARGE SCALE GENOMIC DNA]</scope>
    <source>
        <strain evidence="2 3">ZS-4</strain>
    </source>
</reference>
<dbReference type="InterPro" id="IPR015797">
    <property type="entry name" value="NUDIX_hydrolase-like_dom_sf"/>
</dbReference>
<evidence type="ECO:0000313" key="2">
    <source>
        <dbReference type="EMBL" id="TKB47517.1"/>
    </source>
</evidence>
<gene>
    <name evidence="2" type="ORF">E8M12_01665</name>
</gene>
<dbReference type="PANTHER" id="PTHR43736:SF1">
    <property type="entry name" value="DIHYDRONEOPTERIN TRIPHOSPHATE DIPHOSPHATASE"/>
    <property type="match status" value="1"/>
</dbReference>
<dbReference type="Proteomes" id="UP000307999">
    <property type="component" value="Unassembled WGS sequence"/>
</dbReference>
<proteinExistence type="predicted"/>
<feature type="domain" description="Nudix hydrolase" evidence="1">
    <location>
        <begin position="17"/>
        <end position="151"/>
    </location>
</feature>
<evidence type="ECO:0000313" key="3">
    <source>
        <dbReference type="Proteomes" id="UP000307999"/>
    </source>
</evidence>
<dbReference type="CDD" id="cd03673">
    <property type="entry name" value="NUDIX_Ap6A_hydrolase"/>
    <property type="match status" value="1"/>
</dbReference>
<dbReference type="Gene3D" id="3.90.79.10">
    <property type="entry name" value="Nucleoside Triphosphate Pyrophosphohydrolase"/>
    <property type="match status" value="1"/>
</dbReference>
<dbReference type="PROSITE" id="PS51462">
    <property type="entry name" value="NUDIX"/>
    <property type="match status" value="1"/>
</dbReference>
<dbReference type="Pfam" id="PF00293">
    <property type="entry name" value="NUDIX"/>
    <property type="match status" value="1"/>
</dbReference>